<evidence type="ECO:0000313" key="1">
    <source>
        <dbReference type="EMBL" id="MER6903767.1"/>
    </source>
</evidence>
<dbReference type="EMBL" id="JBEPCV010000005">
    <property type="protein sequence ID" value="MER6903767.1"/>
    <property type="molecule type" value="Genomic_DNA"/>
</dbReference>
<reference evidence="1 2" key="1">
    <citation type="submission" date="2024-06" db="EMBL/GenBank/DDBJ databases">
        <title>The Natural Products Discovery Center: Release of the First 8490 Sequenced Strains for Exploring Actinobacteria Biosynthetic Diversity.</title>
        <authorList>
            <person name="Kalkreuter E."/>
            <person name="Kautsar S.A."/>
            <person name="Yang D."/>
            <person name="Bader C.D."/>
            <person name="Teijaro C.N."/>
            <person name="Fluegel L."/>
            <person name="Davis C.M."/>
            <person name="Simpson J.R."/>
            <person name="Lauterbach L."/>
            <person name="Steele A.D."/>
            <person name="Gui C."/>
            <person name="Meng S."/>
            <person name="Li G."/>
            <person name="Viehrig K."/>
            <person name="Ye F."/>
            <person name="Su P."/>
            <person name="Kiefer A.F."/>
            <person name="Nichols A."/>
            <person name="Cepeda A.J."/>
            <person name="Yan W."/>
            <person name="Fan B."/>
            <person name="Jiang Y."/>
            <person name="Adhikari A."/>
            <person name="Zheng C.-J."/>
            <person name="Schuster L."/>
            <person name="Cowan T.M."/>
            <person name="Smanski M.J."/>
            <person name="Chevrette M.G."/>
            <person name="De Carvalho L.P.S."/>
            <person name="Shen B."/>
        </authorList>
    </citation>
    <scope>NUCLEOTIDE SEQUENCE [LARGE SCALE GENOMIC DNA]</scope>
    <source>
        <strain evidence="1 2">NPDC000632</strain>
    </source>
</reference>
<organism evidence="1 2">
    <name type="scientific">Streptomyces flaveolus</name>
    <dbReference type="NCBI Taxonomy" id="67297"/>
    <lineage>
        <taxon>Bacteria</taxon>
        <taxon>Bacillati</taxon>
        <taxon>Actinomycetota</taxon>
        <taxon>Actinomycetes</taxon>
        <taxon>Kitasatosporales</taxon>
        <taxon>Streptomycetaceae</taxon>
        <taxon>Streptomyces</taxon>
    </lineage>
</organism>
<gene>
    <name evidence="1" type="ORF">ABT322_08255</name>
</gene>
<comment type="caution">
    <text evidence="1">The sequence shown here is derived from an EMBL/GenBank/DDBJ whole genome shotgun (WGS) entry which is preliminary data.</text>
</comment>
<keyword evidence="2" id="KW-1185">Reference proteome</keyword>
<name>A0ABV1VBA2_9ACTN</name>
<accession>A0ABV1VBA2</accession>
<dbReference type="RefSeq" id="WP_350726238.1">
    <property type="nucleotide sequence ID" value="NZ_JBEPCO010000090.1"/>
</dbReference>
<sequence>MTTAVSRPRAVTARITTQPDTPGTTAASGTATAVAVTAPSTPAAAPAVGDGPGVYAVTVFMNTAPHSFAGYQPHHPLAAATRTGGSPLRLVFRASDRICSHEAAADAAFTVGNRQGPDDTGQTWPADIRSVSVGDVVKVTGPDHWTIHLSVDPFGFTPVPEPTHLTPLAGTRATSRH</sequence>
<evidence type="ECO:0000313" key="2">
    <source>
        <dbReference type="Proteomes" id="UP001490330"/>
    </source>
</evidence>
<dbReference type="Proteomes" id="UP001490330">
    <property type="component" value="Unassembled WGS sequence"/>
</dbReference>
<protein>
    <submittedName>
        <fullName evidence="1">Uncharacterized protein</fullName>
    </submittedName>
</protein>
<proteinExistence type="predicted"/>